<accession>A0ACB9THH1</accession>
<protein>
    <submittedName>
        <fullName evidence="1">General transcription factor iiic polypeptide 5</fullName>
    </submittedName>
</protein>
<name>A0ACB9THH1_HOLOL</name>
<proteinExistence type="predicted"/>
<organism evidence="1 2">
    <name type="scientific">Holotrichia oblita</name>
    <name type="common">Chafer beetle</name>
    <dbReference type="NCBI Taxonomy" id="644536"/>
    <lineage>
        <taxon>Eukaryota</taxon>
        <taxon>Metazoa</taxon>
        <taxon>Ecdysozoa</taxon>
        <taxon>Arthropoda</taxon>
        <taxon>Hexapoda</taxon>
        <taxon>Insecta</taxon>
        <taxon>Pterygota</taxon>
        <taxon>Neoptera</taxon>
        <taxon>Endopterygota</taxon>
        <taxon>Coleoptera</taxon>
        <taxon>Polyphaga</taxon>
        <taxon>Scarabaeiformia</taxon>
        <taxon>Scarabaeidae</taxon>
        <taxon>Melolonthinae</taxon>
        <taxon>Holotrichia</taxon>
    </lineage>
</organism>
<gene>
    <name evidence="1" type="ORF">MML48_3g00010643</name>
</gene>
<comment type="caution">
    <text evidence="1">The sequence shown here is derived from an EMBL/GenBank/DDBJ whole genome shotgun (WGS) entry which is preliminary data.</text>
</comment>
<reference evidence="1" key="1">
    <citation type="submission" date="2022-04" db="EMBL/GenBank/DDBJ databases">
        <title>Chromosome-scale genome assembly of Holotrichia oblita Faldermann.</title>
        <authorList>
            <person name="Rongchong L."/>
        </authorList>
    </citation>
    <scope>NUCLEOTIDE SEQUENCE</scope>
    <source>
        <strain evidence="1">81SQS9</strain>
    </source>
</reference>
<dbReference type="Proteomes" id="UP001056778">
    <property type="component" value="Chromosome 3"/>
</dbReference>
<keyword evidence="2" id="KW-1185">Reference proteome</keyword>
<dbReference type="EMBL" id="CM043017">
    <property type="protein sequence ID" value="KAI4466187.1"/>
    <property type="molecule type" value="Genomic_DNA"/>
</dbReference>
<evidence type="ECO:0000313" key="2">
    <source>
        <dbReference type="Proteomes" id="UP001056778"/>
    </source>
</evidence>
<sequence>MEKSDEVAVDKSTIHTTHEFHTKLVCIDYPGIVNNVDKMIESLGGMTEIERNISTKRKMLNLKFRPGDKYSKPTWSDLDKKPGILVKLTPKESTDAAEQDYNYEVVGITALTYSFNKLCDFQYLPLIAKEDENSESPLTYVYDKIIPNDIPKEKEWLFGTESDDMPFFLLPAIFSRFDNPFNHLYFDRSKFYEGRFKPEYAEMLRQQEIERKNATSIDQKIISKKSGHGSIFFSFKDVNVPSAPPKLALQFLNLRCTTTGAYEKIKSLFEKRPIWSRAAILYFSEVPKEQLKFILPAVAFHFHNGPWRIMWCKYGYDPRKDPSSRIYQTFDFRVRATAGLKAKVRTKRQYNLQRYRQRVTANTPKVSLNEVVENAANDADNEAVSESAFMLKPGVMPPARQTFYQYCDVHLPEIQTMLNRLPPIMPGTDCDFKNGWLPNKFTDQCRDIVNKYMIEQVQKANQEENRRLMEEQGQGDSVSVATSSTEEQKEQDFLEISDSDSDSDSEYLPSDLSDNDEDYNDTSASSKKTYKKKTEPSSAEIDAEDDDDEIDMEAVDDVNKLLQSNYAALKDFDRLVYDSD</sequence>
<evidence type="ECO:0000313" key="1">
    <source>
        <dbReference type="EMBL" id="KAI4466187.1"/>
    </source>
</evidence>